<proteinExistence type="predicted"/>
<comment type="caution">
    <text evidence="2">The sequence shown here is derived from an EMBL/GenBank/DDBJ whole genome shotgun (WGS) entry which is preliminary data.</text>
</comment>
<keyword evidence="3" id="KW-1185">Reference proteome</keyword>
<dbReference type="AlphaFoldDB" id="A0AAD6MVQ8"/>
<dbReference type="Proteomes" id="UP001215712">
    <property type="component" value="Unassembled WGS sequence"/>
</dbReference>
<gene>
    <name evidence="2" type="ORF">N7493_006591</name>
</gene>
<evidence type="ECO:0000313" key="3">
    <source>
        <dbReference type="Proteomes" id="UP001215712"/>
    </source>
</evidence>
<feature type="region of interest" description="Disordered" evidence="1">
    <location>
        <begin position="227"/>
        <end position="287"/>
    </location>
</feature>
<protein>
    <submittedName>
        <fullName evidence="2">Uncharacterized protein</fullName>
    </submittedName>
</protein>
<evidence type="ECO:0000256" key="1">
    <source>
        <dbReference type="SAM" id="MobiDB-lite"/>
    </source>
</evidence>
<dbReference type="EMBL" id="JAQJAN010000008">
    <property type="protein sequence ID" value="KAJ5724863.1"/>
    <property type="molecule type" value="Genomic_DNA"/>
</dbReference>
<reference evidence="2" key="2">
    <citation type="submission" date="2023-01" db="EMBL/GenBank/DDBJ databases">
        <authorList>
            <person name="Petersen C."/>
        </authorList>
    </citation>
    <scope>NUCLEOTIDE SEQUENCE</scope>
    <source>
        <strain evidence="2">IBT 17514</strain>
    </source>
</reference>
<accession>A0AAD6MVQ8</accession>
<evidence type="ECO:0000313" key="2">
    <source>
        <dbReference type="EMBL" id="KAJ5724863.1"/>
    </source>
</evidence>
<reference evidence="2" key="1">
    <citation type="journal article" date="2023" name="IMA Fungus">
        <title>Comparative genomic study of the Penicillium genus elucidates a diverse pangenome and 15 lateral gene transfer events.</title>
        <authorList>
            <person name="Petersen C."/>
            <person name="Sorensen T."/>
            <person name="Nielsen M.R."/>
            <person name="Sondergaard T.E."/>
            <person name="Sorensen J.L."/>
            <person name="Fitzpatrick D.A."/>
            <person name="Frisvad J.C."/>
            <person name="Nielsen K.L."/>
        </authorList>
    </citation>
    <scope>NUCLEOTIDE SEQUENCE</scope>
    <source>
        <strain evidence="2">IBT 17514</strain>
    </source>
</reference>
<sequence length="287" mass="31653">MPSQVNSPAIIHLRDFIDSVGPDPSRPEQGLALKIEASLHLPFQTNLYSDDVVLNQLPTIIHFFSSPGNPQSYEPNKFIYAWGSFFTSVDPDGSLHLILHAHEVDCHPGDHSDCHTYNLHCPEAALPTVSLLGIVRSGGGQLNNGSTLLHYDLETNVYDPSNKASVTFKVSIYFRNGNRWTNFPLLSSQARIFIAGRIFGITTNTPRLAIGVDDVYFIPNLGSITTAPMTPTSSKGKQKQADRWNSRANPITPIKRHRMLTISSDPQPQDDGHQSCPSSETPPSNRI</sequence>
<feature type="compositionally biased region" description="Polar residues" evidence="1">
    <location>
        <begin position="275"/>
        <end position="287"/>
    </location>
</feature>
<organism evidence="2 3">
    <name type="scientific">Penicillium malachiteum</name>
    <dbReference type="NCBI Taxonomy" id="1324776"/>
    <lineage>
        <taxon>Eukaryota</taxon>
        <taxon>Fungi</taxon>
        <taxon>Dikarya</taxon>
        <taxon>Ascomycota</taxon>
        <taxon>Pezizomycotina</taxon>
        <taxon>Eurotiomycetes</taxon>
        <taxon>Eurotiomycetidae</taxon>
        <taxon>Eurotiales</taxon>
        <taxon>Aspergillaceae</taxon>
        <taxon>Penicillium</taxon>
    </lineage>
</organism>
<name>A0AAD6MVQ8_9EURO</name>